<evidence type="ECO:0000313" key="2">
    <source>
        <dbReference type="EMBL" id="MDA0641181.1"/>
    </source>
</evidence>
<proteinExistence type="predicted"/>
<dbReference type="Gene3D" id="2.60.120.10">
    <property type="entry name" value="Jelly Rolls"/>
    <property type="match status" value="1"/>
</dbReference>
<name>A0ABT4SV89_9ACTN</name>
<dbReference type="Pfam" id="PF07883">
    <property type="entry name" value="Cupin_2"/>
    <property type="match status" value="1"/>
</dbReference>
<reference evidence="2 3" key="1">
    <citation type="submission" date="2022-11" db="EMBL/GenBank/DDBJ databases">
        <title>Nonomuraea corallina sp. nov., a new species of the genus Nonomuraea isolated from sea side sediment in Thai sea.</title>
        <authorList>
            <person name="Ngamcharungchit C."/>
            <person name="Matsumoto A."/>
            <person name="Suriyachadkun C."/>
            <person name="Panbangred W."/>
            <person name="Inahashi Y."/>
            <person name="Intra B."/>
        </authorList>
    </citation>
    <scope>NUCLEOTIDE SEQUENCE [LARGE SCALE GENOMIC DNA]</scope>
    <source>
        <strain evidence="2 3">DSM 43553</strain>
    </source>
</reference>
<dbReference type="EMBL" id="JAPNUD010000021">
    <property type="protein sequence ID" value="MDA0641181.1"/>
    <property type="molecule type" value="Genomic_DNA"/>
</dbReference>
<dbReference type="InterPro" id="IPR014710">
    <property type="entry name" value="RmlC-like_jellyroll"/>
</dbReference>
<dbReference type="SUPFAM" id="SSF51182">
    <property type="entry name" value="RmlC-like cupins"/>
    <property type="match status" value="1"/>
</dbReference>
<comment type="caution">
    <text evidence="2">The sequence shown here is derived from an EMBL/GenBank/DDBJ whole genome shotgun (WGS) entry which is preliminary data.</text>
</comment>
<dbReference type="InterPro" id="IPR013096">
    <property type="entry name" value="Cupin_2"/>
</dbReference>
<dbReference type="Proteomes" id="UP001212498">
    <property type="component" value="Unassembled WGS sequence"/>
</dbReference>
<dbReference type="PANTHER" id="PTHR37694:SF1">
    <property type="entry name" value="SLR8022 PROTEIN"/>
    <property type="match status" value="1"/>
</dbReference>
<evidence type="ECO:0000259" key="1">
    <source>
        <dbReference type="Pfam" id="PF07883"/>
    </source>
</evidence>
<dbReference type="CDD" id="cd02230">
    <property type="entry name" value="cupin_HP0902-like"/>
    <property type="match status" value="1"/>
</dbReference>
<accession>A0ABT4SV89</accession>
<organism evidence="2 3">
    <name type="scientific">Nonomuraea ferruginea</name>
    <dbReference type="NCBI Taxonomy" id="46174"/>
    <lineage>
        <taxon>Bacteria</taxon>
        <taxon>Bacillati</taxon>
        <taxon>Actinomycetota</taxon>
        <taxon>Actinomycetes</taxon>
        <taxon>Streptosporangiales</taxon>
        <taxon>Streptosporangiaceae</taxon>
        <taxon>Nonomuraea</taxon>
    </lineage>
</organism>
<protein>
    <submittedName>
        <fullName evidence="2">Cupin domain-containing protein</fullName>
    </submittedName>
</protein>
<sequence length="110" mass="11814">MQKTSLEALVREHLKRAGDASTGRSAETLYGGHEHVLRQTLIALKAGQSLAEHENPGEATLQVLRGRVRLHSGGDSWDGMAGDLLIIPPARHSLDALEDAACLLTVAKTR</sequence>
<dbReference type="PANTHER" id="PTHR37694">
    <property type="entry name" value="SLR8022 PROTEIN"/>
    <property type="match status" value="1"/>
</dbReference>
<feature type="domain" description="Cupin type-2" evidence="1">
    <location>
        <begin position="42"/>
        <end position="104"/>
    </location>
</feature>
<dbReference type="InterPro" id="IPR011051">
    <property type="entry name" value="RmlC_Cupin_sf"/>
</dbReference>
<keyword evidence="3" id="KW-1185">Reference proteome</keyword>
<dbReference type="RefSeq" id="WP_148035058.1">
    <property type="nucleotide sequence ID" value="NZ_BAABFD010000016.1"/>
</dbReference>
<evidence type="ECO:0000313" key="3">
    <source>
        <dbReference type="Proteomes" id="UP001212498"/>
    </source>
</evidence>
<gene>
    <name evidence="2" type="ORF">OUY24_11180</name>
</gene>